<dbReference type="SUPFAM" id="SSF46785">
    <property type="entry name" value="Winged helix' DNA-binding domain"/>
    <property type="match status" value="1"/>
</dbReference>
<gene>
    <name evidence="2" type="ORF">E2636_01625</name>
</gene>
<evidence type="ECO:0000313" key="3">
    <source>
        <dbReference type="Proteomes" id="UP000294292"/>
    </source>
</evidence>
<feature type="domain" description="Schlafen AlbA-2" evidence="1">
    <location>
        <begin position="2"/>
        <end position="110"/>
    </location>
</feature>
<dbReference type="Pfam" id="PF13749">
    <property type="entry name" value="HATPase_c_4"/>
    <property type="match status" value="1"/>
</dbReference>
<organism evidence="2 3">
    <name type="scientific">Paenisporosarcina antarctica</name>
    <dbReference type="NCBI Taxonomy" id="417367"/>
    <lineage>
        <taxon>Bacteria</taxon>
        <taxon>Bacillati</taxon>
        <taxon>Bacillota</taxon>
        <taxon>Bacilli</taxon>
        <taxon>Bacillales</taxon>
        <taxon>Caryophanaceae</taxon>
        <taxon>Paenisporosarcina</taxon>
    </lineage>
</organism>
<sequence>MTIEYKDKVTNKLYREVIAFANGTGGTIKIGMSDEKNILGLENPLAEENAVYDQLSKMVEPLPLVEIIQEHIDGKVILEVRVTATEHVYRQRDTLFGDLYVRYGSKKQLLKTADEVHGFLRLRYLDESENALTNTTFRTKDFSGLIDIIQNANTTTDRFKNMQKNLEDVLSSYNIIRWNNGEFVLTRLGSWLADSSHTRSVLLQYSGDRSTSFCQQVSDFSGSIVTQVSRIMTMLQTVQSLYPRELVQQSVVNAFVHRDYSIEGDVSVIIFANRMEISSPGTLIEGLSMESIKKGARIVRRNPLLHALFVDLGLTDGRGDGIRQIIDSYSEGDEKPKISVQKDSISVRLPRKEQVEKVSNNNQRTSTHKEITHEDAILSYLLEHKHAKNVDLQKILGVSPSRVTQIVRDMVTKNQLVAIGERKGRIYTLANTKQEE</sequence>
<dbReference type="InterPro" id="IPR038461">
    <property type="entry name" value="Schlafen_AlbA_2_dom_sf"/>
</dbReference>
<dbReference type="Proteomes" id="UP000294292">
    <property type="component" value="Chromosome"/>
</dbReference>
<protein>
    <recommendedName>
        <fullName evidence="1">Schlafen AlbA-2 domain-containing protein</fullName>
    </recommendedName>
</protein>
<accession>A0A4P6ZUZ3</accession>
<dbReference type="OrthoDB" id="9807907at2"/>
<name>A0A4P6ZUZ3_9BACL</name>
<dbReference type="InterPro" id="IPR007421">
    <property type="entry name" value="Schlafen_AlbA_2_dom"/>
</dbReference>
<dbReference type="InterPro" id="IPR036388">
    <property type="entry name" value="WH-like_DNA-bd_sf"/>
</dbReference>
<dbReference type="InterPro" id="IPR038475">
    <property type="entry name" value="RecG_C_sf"/>
</dbReference>
<evidence type="ECO:0000313" key="2">
    <source>
        <dbReference type="EMBL" id="QBP39934.1"/>
    </source>
</evidence>
<keyword evidence="3" id="KW-1185">Reference proteome</keyword>
<dbReference type="Pfam" id="PF04326">
    <property type="entry name" value="SLFN_AlbA_2"/>
    <property type="match status" value="1"/>
</dbReference>
<evidence type="ECO:0000259" key="1">
    <source>
        <dbReference type="Pfam" id="PF04326"/>
    </source>
</evidence>
<dbReference type="PANTHER" id="PTHR30595:SF6">
    <property type="entry name" value="SCHLAFEN ALBA-2 DOMAIN-CONTAINING PROTEIN"/>
    <property type="match status" value="1"/>
</dbReference>
<dbReference type="KEGG" id="panc:E2636_01625"/>
<dbReference type="PANTHER" id="PTHR30595">
    <property type="entry name" value="GLPR-RELATED TRANSCRIPTIONAL REPRESSOR"/>
    <property type="match status" value="1"/>
</dbReference>
<dbReference type="Gene3D" id="1.10.10.10">
    <property type="entry name" value="Winged helix-like DNA-binding domain superfamily/Winged helix DNA-binding domain"/>
    <property type="match status" value="1"/>
</dbReference>
<dbReference type="EMBL" id="CP038015">
    <property type="protein sequence ID" value="QBP39934.1"/>
    <property type="molecule type" value="Genomic_DNA"/>
</dbReference>
<proteinExistence type="predicted"/>
<dbReference type="InterPro" id="IPR036390">
    <property type="entry name" value="WH_DNA-bd_sf"/>
</dbReference>
<dbReference type="Gene3D" id="3.30.565.60">
    <property type="match status" value="1"/>
</dbReference>
<dbReference type="Gene3D" id="3.30.950.30">
    <property type="entry name" value="Schlafen, AAA domain"/>
    <property type="match status" value="1"/>
</dbReference>
<dbReference type="AlphaFoldDB" id="A0A4P6ZUZ3"/>
<reference evidence="2 3" key="1">
    <citation type="submission" date="2019-03" db="EMBL/GenBank/DDBJ databases">
        <title>Complete genome sequence of Paenisporosarcina antarctica CGMCC 1.6503T.</title>
        <authorList>
            <person name="Rong J.-C."/>
            <person name="Chi N.-Y."/>
            <person name="Zhang Q.-F."/>
        </authorList>
    </citation>
    <scope>NUCLEOTIDE SEQUENCE [LARGE SCALE GENOMIC DNA]</scope>
    <source>
        <strain evidence="2 3">CGMCC 1.6503</strain>
    </source>
</reference>